<accession>A0ABP0NH61</accession>
<keyword evidence="2" id="KW-1185">Reference proteome</keyword>
<evidence type="ECO:0000313" key="2">
    <source>
        <dbReference type="Proteomes" id="UP001642464"/>
    </source>
</evidence>
<feature type="non-terminal residue" evidence="1">
    <location>
        <position position="1"/>
    </location>
</feature>
<sequence length="120" mass="13166">KWREPSSDTASSPRIGTSFPIDIQSTFMANLLLATLDRLFCQHRLLVALACLLVTYIAPPSQPPKSLPEQNGVELLEPDDLLTRESLLAHVRMRAQSTGGTTGPLLRKEARCQSWAPKGA</sequence>
<organism evidence="1 2">
    <name type="scientific">Durusdinium trenchii</name>
    <dbReference type="NCBI Taxonomy" id="1381693"/>
    <lineage>
        <taxon>Eukaryota</taxon>
        <taxon>Sar</taxon>
        <taxon>Alveolata</taxon>
        <taxon>Dinophyceae</taxon>
        <taxon>Suessiales</taxon>
        <taxon>Symbiodiniaceae</taxon>
        <taxon>Durusdinium</taxon>
    </lineage>
</organism>
<dbReference type="EMBL" id="CAXAMM010028602">
    <property type="protein sequence ID" value="CAK9063118.1"/>
    <property type="molecule type" value="Genomic_DNA"/>
</dbReference>
<name>A0ABP0NH61_9DINO</name>
<comment type="caution">
    <text evidence="1">The sequence shown here is derived from an EMBL/GenBank/DDBJ whole genome shotgun (WGS) entry which is preliminary data.</text>
</comment>
<reference evidence="1 2" key="1">
    <citation type="submission" date="2024-02" db="EMBL/GenBank/DDBJ databases">
        <authorList>
            <person name="Chen Y."/>
            <person name="Shah S."/>
            <person name="Dougan E. K."/>
            <person name="Thang M."/>
            <person name="Chan C."/>
        </authorList>
    </citation>
    <scope>NUCLEOTIDE SEQUENCE [LARGE SCALE GENOMIC DNA]</scope>
</reference>
<dbReference type="Proteomes" id="UP001642464">
    <property type="component" value="Unassembled WGS sequence"/>
</dbReference>
<proteinExistence type="predicted"/>
<protein>
    <submittedName>
        <fullName evidence="1">Uncharacterized protein</fullName>
    </submittedName>
</protein>
<evidence type="ECO:0000313" key="1">
    <source>
        <dbReference type="EMBL" id="CAK9063118.1"/>
    </source>
</evidence>
<gene>
    <name evidence="1" type="ORF">SCF082_LOCUS32743</name>
</gene>